<dbReference type="EMBL" id="BQNB010018835">
    <property type="protein sequence ID" value="GJT78796.1"/>
    <property type="molecule type" value="Genomic_DNA"/>
</dbReference>
<dbReference type="CDD" id="cd09272">
    <property type="entry name" value="RNase_HI_RT_Ty1"/>
    <property type="match status" value="1"/>
</dbReference>
<name>A0ABQ5GT14_9ASTR</name>
<organism evidence="2 3">
    <name type="scientific">Tanacetum coccineum</name>
    <dbReference type="NCBI Taxonomy" id="301880"/>
    <lineage>
        <taxon>Eukaryota</taxon>
        <taxon>Viridiplantae</taxon>
        <taxon>Streptophyta</taxon>
        <taxon>Embryophyta</taxon>
        <taxon>Tracheophyta</taxon>
        <taxon>Spermatophyta</taxon>
        <taxon>Magnoliopsida</taxon>
        <taxon>eudicotyledons</taxon>
        <taxon>Gunneridae</taxon>
        <taxon>Pentapetalae</taxon>
        <taxon>asterids</taxon>
        <taxon>campanulids</taxon>
        <taxon>Asterales</taxon>
        <taxon>Asteraceae</taxon>
        <taxon>Asteroideae</taxon>
        <taxon>Anthemideae</taxon>
        <taxon>Anthemidinae</taxon>
        <taxon>Tanacetum</taxon>
    </lineage>
</organism>
<sequence>METMKTTSSKGNVGKPPPGVIQIYLTWMLKGTEWEKIAYLLDFKNLWSNVTLRGGATLWYTKEKLNTCTSTRKKKLAKDVGNGEPKSAVDDQKQDEDGPHNESDEKDKSEDDSSPKEINAARQHVNTASRDLLSDSSWVEATQEELLQFKLQQVWKHVDLPNGKKAIGTKWVFRNKKYERGIVIRNKARATQEKKSYNWRLFILGNRLISWQCKKQTVVATFTTEAEYVAAASCCGQVLWIQNQLLDYGYNFINTVINIDNNNLLRRFQYLVSSIGMLNP</sequence>
<comment type="caution">
    <text evidence="2">The sequence shown here is derived from an EMBL/GenBank/DDBJ whole genome shotgun (WGS) entry which is preliminary data.</text>
</comment>
<evidence type="ECO:0000313" key="3">
    <source>
        <dbReference type="Proteomes" id="UP001151760"/>
    </source>
</evidence>
<reference evidence="2" key="1">
    <citation type="journal article" date="2022" name="Int. J. Mol. Sci.">
        <title>Draft Genome of Tanacetum Coccineum: Genomic Comparison of Closely Related Tanacetum-Family Plants.</title>
        <authorList>
            <person name="Yamashiro T."/>
            <person name="Shiraishi A."/>
            <person name="Nakayama K."/>
            <person name="Satake H."/>
        </authorList>
    </citation>
    <scope>NUCLEOTIDE SEQUENCE</scope>
</reference>
<feature type="region of interest" description="Disordered" evidence="1">
    <location>
        <begin position="71"/>
        <end position="118"/>
    </location>
</feature>
<proteinExistence type="predicted"/>
<gene>
    <name evidence="2" type="ORF">Tco_1045521</name>
</gene>
<accession>A0ABQ5GT14</accession>
<keyword evidence="3" id="KW-1185">Reference proteome</keyword>
<evidence type="ECO:0000313" key="2">
    <source>
        <dbReference type="EMBL" id="GJT78796.1"/>
    </source>
</evidence>
<reference evidence="2" key="2">
    <citation type="submission" date="2022-01" db="EMBL/GenBank/DDBJ databases">
        <authorList>
            <person name="Yamashiro T."/>
            <person name="Shiraishi A."/>
            <person name="Satake H."/>
            <person name="Nakayama K."/>
        </authorList>
    </citation>
    <scope>NUCLEOTIDE SEQUENCE</scope>
</reference>
<evidence type="ECO:0000256" key="1">
    <source>
        <dbReference type="SAM" id="MobiDB-lite"/>
    </source>
</evidence>
<protein>
    <submittedName>
        <fullName evidence="2">Uncharacterized protein</fullName>
    </submittedName>
</protein>
<dbReference type="Proteomes" id="UP001151760">
    <property type="component" value="Unassembled WGS sequence"/>
</dbReference>
<feature type="compositionally biased region" description="Basic and acidic residues" evidence="1">
    <location>
        <begin position="87"/>
        <end position="115"/>
    </location>
</feature>